<dbReference type="Gene3D" id="2.120.10.10">
    <property type="match status" value="1"/>
</dbReference>
<accession>X1G1R5</accession>
<comment type="caution">
    <text evidence="1">The sequence shown here is derived from an EMBL/GenBank/DDBJ whole genome shotgun (WGS) entry which is preliminary data.</text>
</comment>
<proteinExistence type="predicted"/>
<organism evidence="1">
    <name type="scientific">marine sediment metagenome</name>
    <dbReference type="NCBI Taxonomy" id="412755"/>
    <lineage>
        <taxon>unclassified sequences</taxon>
        <taxon>metagenomes</taxon>
        <taxon>ecological metagenomes</taxon>
    </lineage>
</organism>
<dbReference type="AlphaFoldDB" id="X1G1R5"/>
<protein>
    <recommendedName>
        <fullName evidence="2">Sialidase domain-containing protein</fullName>
    </recommendedName>
</protein>
<evidence type="ECO:0008006" key="2">
    <source>
        <dbReference type="Google" id="ProtNLM"/>
    </source>
</evidence>
<evidence type="ECO:0000313" key="1">
    <source>
        <dbReference type="EMBL" id="GAH35504.1"/>
    </source>
</evidence>
<dbReference type="SUPFAM" id="SSF50939">
    <property type="entry name" value="Sialidases"/>
    <property type="match status" value="1"/>
</dbReference>
<reference evidence="1" key="1">
    <citation type="journal article" date="2014" name="Front. Microbiol.">
        <title>High frequency of phylogenetically diverse reductive dehalogenase-homologous genes in deep subseafloor sedimentary metagenomes.</title>
        <authorList>
            <person name="Kawai M."/>
            <person name="Futagami T."/>
            <person name="Toyoda A."/>
            <person name="Takaki Y."/>
            <person name="Nishi S."/>
            <person name="Hori S."/>
            <person name="Arai W."/>
            <person name="Tsubouchi T."/>
            <person name="Morono Y."/>
            <person name="Uchiyama I."/>
            <person name="Ito T."/>
            <person name="Fujiyama A."/>
            <person name="Inagaki F."/>
            <person name="Takami H."/>
        </authorList>
    </citation>
    <scope>NUCLEOTIDE SEQUENCE</scope>
    <source>
        <strain evidence="1">Expedition CK06-06</strain>
    </source>
</reference>
<sequence length="327" mass="37572">MAHLISTTEYHGMTEDTSRKLVCLSDGTLYAVYHKQLAGKYQIYVKKSTNKGVTWTDETRISTYSGMDIQDQYFPSIAVDSSDYLHVVWDGKATGYTKSQIWYNKYTDSWAGPVRISTYSGMENYNQDYPSIAVDSSDYPHVVWYGTAPGYPTKEQIWYAKYTTSWTTPVRISTYSGMESRYQYYPSIAVDSLNNLHVVWRGLATGYTTYYQIWYARYTTSWATPVRISTYSGMNGTNQFVRSIAVDSSDYLHVVWHGRATGYTKGQIWYNKYTDSWAGPVRISTYSDMDVNYQSWPSIAVDSNDYLHVVWQGKGTGDTVSKIWYAK</sequence>
<dbReference type="InterPro" id="IPR036278">
    <property type="entry name" value="Sialidase_sf"/>
</dbReference>
<feature type="non-terminal residue" evidence="1">
    <location>
        <position position="327"/>
    </location>
</feature>
<name>X1G1R5_9ZZZZ</name>
<gene>
    <name evidence="1" type="ORF">S03H2_10461</name>
</gene>
<dbReference type="EMBL" id="BARU01005378">
    <property type="protein sequence ID" value="GAH35504.1"/>
    <property type="molecule type" value="Genomic_DNA"/>
</dbReference>